<dbReference type="EMBL" id="RJVG01000014">
    <property type="protein sequence ID" value="ROR23444.1"/>
    <property type="molecule type" value="Genomic_DNA"/>
</dbReference>
<name>A0A3N1X9K6_9FIRM</name>
<dbReference type="GO" id="GO:0016747">
    <property type="term" value="F:acyltransferase activity, transferring groups other than amino-acyl groups"/>
    <property type="evidence" value="ECO:0007669"/>
    <property type="project" value="InterPro"/>
</dbReference>
<comment type="caution">
    <text evidence="2">The sequence shown here is derived from an EMBL/GenBank/DDBJ whole genome shotgun (WGS) entry which is preliminary data.</text>
</comment>
<protein>
    <submittedName>
        <fullName evidence="2">Ribosomal-protein-alanine N-acetyltransferase</fullName>
    </submittedName>
</protein>
<dbReference type="InterPro" id="IPR000182">
    <property type="entry name" value="GNAT_dom"/>
</dbReference>
<organism evidence="2 3">
    <name type="scientific">Mobilisporobacter senegalensis</name>
    <dbReference type="NCBI Taxonomy" id="1329262"/>
    <lineage>
        <taxon>Bacteria</taxon>
        <taxon>Bacillati</taxon>
        <taxon>Bacillota</taxon>
        <taxon>Clostridia</taxon>
        <taxon>Lachnospirales</taxon>
        <taxon>Lachnospiraceae</taxon>
        <taxon>Mobilisporobacter</taxon>
    </lineage>
</organism>
<dbReference type="Gene3D" id="3.40.630.30">
    <property type="match status" value="1"/>
</dbReference>
<gene>
    <name evidence="2" type="ORF">EDD66_11451</name>
</gene>
<proteinExistence type="predicted"/>
<evidence type="ECO:0000313" key="2">
    <source>
        <dbReference type="EMBL" id="ROR23444.1"/>
    </source>
</evidence>
<sequence>MNHAGTRTIETKRLILRKFTSEDAENMYKNWAGDEEVTRYLTWPAHADVTMSKSIIGLWIKETKLLKNYQWCIELKDIKEAIGSIGVVHMNEKIEAVEIGYCIGKEFWNRGLMTEALNAVIHFFFTEVGVIQIQARHDINNPASGKVMIKCGLKFEGILPQSATNNTGICDLACYTILRDDFLNKGSDCNC</sequence>
<dbReference type="InterPro" id="IPR016181">
    <property type="entry name" value="Acyl_CoA_acyltransferase"/>
</dbReference>
<dbReference type="InterPro" id="IPR051531">
    <property type="entry name" value="N-acetyltransferase"/>
</dbReference>
<dbReference type="AlphaFoldDB" id="A0A3N1X9K6"/>
<dbReference type="SUPFAM" id="SSF55729">
    <property type="entry name" value="Acyl-CoA N-acyltransferases (Nat)"/>
    <property type="match status" value="1"/>
</dbReference>
<evidence type="ECO:0000313" key="3">
    <source>
        <dbReference type="Proteomes" id="UP000273083"/>
    </source>
</evidence>
<evidence type="ECO:0000259" key="1">
    <source>
        <dbReference type="Pfam" id="PF13302"/>
    </source>
</evidence>
<dbReference type="Pfam" id="PF13302">
    <property type="entry name" value="Acetyltransf_3"/>
    <property type="match status" value="1"/>
</dbReference>
<dbReference type="RefSeq" id="WP_123610739.1">
    <property type="nucleotide sequence ID" value="NZ_RJVG01000014.1"/>
</dbReference>
<keyword evidence="2" id="KW-0808">Transferase</keyword>
<dbReference type="PANTHER" id="PTHR43792">
    <property type="entry name" value="GNAT FAMILY, PUTATIVE (AFU_ORTHOLOGUE AFUA_3G00765)-RELATED-RELATED"/>
    <property type="match status" value="1"/>
</dbReference>
<keyword evidence="3" id="KW-1185">Reference proteome</keyword>
<reference evidence="2 3" key="1">
    <citation type="submission" date="2018-11" db="EMBL/GenBank/DDBJ databases">
        <title>Genomic Encyclopedia of Type Strains, Phase IV (KMG-IV): sequencing the most valuable type-strain genomes for metagenomic binning, comparative biology and taxonomic classification.</title>
        <authorList>
            <person name="Goeker M."/>
        </authorList>
    </citation>
    <scope>NUCLEOTIDE SEQUENCE [LARGE SCALE GENOMIC DNA]</scope>
    <source>
        <strain evidence="2 3">DSM 26537</strain>
    </source>
</reference>
<dbReference type="OrthoDB" id="9785602at2"/>
<accession>A0A3N1X9K6</accession>
<dbReference type="Proteomes" id="UP000273083">
    <property type="component" value="Unassembled WGS sequence"/>
</dbReference>
<feature type="domain" description="N-acetyltransferase" evidence="1">
    <location>
        <begin position="13"/>
        <end position="154"/>
    </location>
</feature>